<evidence type="ECO:0000313" key="6">
    <source>
        <dbReference type="EMBL" id="PKQ76188.1"/>
    </source>
</evidence>
<dbReference type="PROSITE" id="PS50887">
    <property type="entry name" value="GGDEF"/>
    <property type="match status" value="1"/>
</dbReference>
<dbReference type="GO" id="GO:0007165">
    <property type="term" value="P:signal transduction"/>
    <property type="evidence" value="ECO:0007669"/>
    <property type="project" value="InterPro"/>
</dbReference>
<dbReference type="RefSeq" id="WP_101325200.1">
    <property type="nucleotide sequence ID" value="NZ_NQMM01000038.1"/>
</dbReference>
<dbReference type="PANTHER" id="PTHR45138">
    <property type="entry name" value="REGULATORY COMPONENTS OF SENSORY TRANSDUCTION SYSTEM"/>
    <property type="match status" value="1"/>
</dbReference>
<dbReference type="SUPFAM" id="SSF55073">
    <property type="entry name" value="Nucleotide cyclase"/>
    <property type="match status" value="1"/>
</dbReference>
<keyword evidence="3" id="KW-0472">Membrane</keyword>
<organism evidence="6 7">
    <name type="scientific">Aeromonas sobria</name>
    <dbReference type="NCBI Taxonomy" id="646"/>
    <lineage>
        <taxon>Bacteria</taxon>
        <taxon>Pseudomonadati</taxon>
        <taxon>Pseudomonadota</taxon>
        <taxon>Gammaproteobacteria</taxon>
        <taxon>Aeromonadales</taxon>
        <taxon>Aeromonadaceae</taxon>
        <taxon>Aeromonas</taxon>
    </lineage>
</organism>
<dbReference type="SMART" id="SM00267">
    <property type="entry name" value="GGDEF"/>
    <property type="match status" value="1"/>
</dbReference>
<feature type="domain" description="HAMP" evidence="4">
    <location>
        <begin position="306"/>
        <end position="358"/>
    </location>
</feature>
<keyword evidence="3" id="KW-1133">Transmembrane helix</keyword>
<keyword evidence="3" id="KW-0812">Transmembrane</keyword>
<gene>
    <name evidence="6" type="ORF">CJP16_14235</name>
</gene>
<evidence type="ECO:0000259" key="5">
    <source>
        <dbReference type="PROSITE" id="PS50887"/>
    </source>
</evidence>
<dbReference type="InterPro" id="IPR029787">
    <property type="entry name" value="Nucleotide_cyclase"/>
</dbReference>
<dbReference type="CDD" id="cd01949">
    <property type="entry name" value="GGDEF"/>
    <property type="match status" value="1"/>
</dbReference>
<evidence type="ECO:0000256" key="1">
    <source>
        <dbReference type="ARBA" id="ARBA00012528"/>
    </source>
</evidence>
<protein>
    <recommendedName>
        <fullName evidence="1">diguanylate cyclase</fullName>
        <ecNumber evidence="1">2.7.7.65</ecNumber>
    </recommendedName>
</protein>
<reference evidence="6 7" key="1">
    <citation type="journal article" date="2017" name="Front. Microbiol.">
        <title>Strong Genomic and Phenotypic Heterogeneity in the Aeromonas sobria Species Complex.</title>
        <authorList>
            <person name="Gauthier J."/>
            <person name="Vincent A.T."/>
            <person name="Charette S.J."/>
            <person name="Derome N."/>
        </authorList>
    </citation>
    <scope>NUCLEOTIDE SEQUENCE [LARGE SCALE GENOMIC DNA]</scope>
    <source>
        <strain evidence="6 7">TM18</strain>
    </source>
</reference>
<dbReference type="PANTHER" id="PTHR45138:SF9">
    <property type="entry name" value="DIGUANYLATE CYCLASE DGCM-RELATED"/>
    <property type="match status" value="1"/>
</dbReference>
<comment type="catalytic activity">
    <reaction evidence="2">
        <text>2 GTP = 3',3'-c-di-GMP + 2 diphosphate</text>
        <dbReference type="Rhea" id="RHEA:24898"/>
        <dbReference type="ChEBI" id="CHEBI:33019"/>
        <dbReference type="ChEBI" id="CHEBI:37565"/>
        <dbReference type="ChEBI" id="CHEBI:58805"/>
        <dbReference type="EC" id="2.7.7.65"/>
    </reaction>
</comment>
<proteinExistence type="predicted"/>
<name>A0A2N3IVD6_AERSO</name>
<dbReference type="InterPro" id="IPR050469">
    <property type="entry name" value="Diguanylate_Cyclase"/>
</dbReference>
<dbReference type="InterPro" id="IPR043128">
    <property type="entry name" value="Rev_trsase/Diguanyl_cyclase"/>
</dbReference>
<evidence type="ECO:0000313" key="7">
    <source>
        <dbReference type="Proteomes" id="UP000233467"/>
    </source>
</evidence>
<dbReference type="EMBL" id="NQMM01000038">
    <property type="protein sequence ID" value="PKQ76188.1"/>
    <property type="molecule type" value="Genomic_DNA"/>
</dbReference>
<dbReference type="InterPro" id="IPR003660">
    <property type="entry name" value="HAMP_dom"/>
</dbReference>
<dbReference type="EC" id="2.7.7.65" evidence="1"/>
<dbReference type="AlphaFoldDB" id="A0A2N3IVD6"/>
<dbReference type="Proteomes" id="UP000233467">
    <property type="component" value="Unassembled WGS sequence"/>
</dbReference>
<accession>A0A2N3IVD6</accession>
<dbReference type="GO" id="GO:0052621">
    <property type="term" value="F:diguanylate cyclase activity"/>
    <property type="evidence" value="ECO:0007669"/>
    <property type="project" value="UniProtKB-EC"/>
</dbReference>
<dbReference type="NCBIfam" id="TIGR00254">
    <property type="entry name" value="GGDEF"/>
    <property type="match status" value="1"/>
</dbReference>
<sequence length="712" mass="80481">MNRRTFRLGPALIIILFTVALLPALLASTVLLIRQHQIIAQSEQSQLERALTSMTREARFRSELTGTQINQLSQDRVLHQALDNFLFSSHARLALATFIKSNSLLTSAYLINDQGQVVEYVHGQASHLEASNLMPQLMAWSKTREAKQGKHLLLPVDDPVLVGNMEQDHSGALALVAPIYRNHQRAGVMQTPSGFVMAILPWRQMAYLLEPYLKGSEYLVISQGASRLYQGIHHGDKAVNDGVPSQMAQPLVISWPQLEKDLTPTITLYSYNADRVSELNKSQQLLTGSIAVMLLLVVISCVWLTRWLTRPLRSLAALVRSYGQGNYQQRQAPLRFVEYDEVRQLLQEMAYTISAQVRALYQQNQQLQLANSEKETFNQRLVGFNDELEQEVAAQTTALRLALSREARSRHILQSWLQFGLHQQLDLDIAELASSALLQISELYPGHSWGLVIRQDGQENYSLTQGVDIAMRGIFQEKLAQLMDEDAKHSECLWQQERWKIMTLPGSQSGVRFGYLMVSAQGLETEDRAILRLFVKQLAVGIEGRLFTDELARVARTDNLTGLPNRQAFEETFQHYQAVLARHPERHLALFMLDLNGLKRTNDQYGHAAGDALLNHMAQQLRTLCRQDEQIFRIGGDEFVLLAEADHLACQQLAARLEASQQNTTVQHGEHSFPLRFAIGWSSCDQTPLSELSRVADEAMYADKARFYHGQP</sequence>
<evidence type="ECO:0000256" key="3">
    <source>
        <dbReference type="SAM" id="Phobius"/>
    </source>
</evidence>
<dbReference type="Gene3D" id="3.30.70.270">
    <property type="match status" value="1"/>
</dbReference>
<keyword evidence="7" id="KW-1185">Reference proteome</keyword>
<dbReference type="Gene3D" id="6.10.340.10">
    <property type="match status" value="1"/>
</dbReference>
<evidence type="ECO:0000259" key="4">
    <source>
        <dbReference type="PROSITE" id="PS50885"/>
    </source>
</evidence>
<dbReference type="InterPro" id="IPR000160">
    <property type="entry name" value="GGDEF_dom"/>
</dbReference>
<feature type="domain" description="GGDEF" evidence="5">
    <location>
        <begin position="586"/>
        <end position="712"/>
    </location>
</feature>
<dbReference type="GO" id="GO:0016020">
    <property type="term" value="C:membrane"/>
    <property type="evidence" value="ECO:0007669"/>
    <property type="project" value="InterPro"/>
</dbReference>
<comment type="caution">
    <text evidence="6">The sequence shown here is derived from an EMBL/GenBank/DDBJ whole genome shotgun (WGS) entry which is preliminary data.</text>
</comment>
<dbReference type="PROSITE" id="PS50885">
    <property type="entry name" value="HAMP"/>
    <property type="match status" value="1"/>
</dbReference>
<evidence type="ECO:0000256" key="2">
    <source>
        <dbReference type="ARBA" id="ARBA00034247"/>
    </source>
</evidence>
<feature type="transmembrane region" description="Helical" evidence="3">
    <location>
        <begin position="285"/>
        <end position="305"/>
    </location>
</feature>
<dbReference type="Pfam" id="PF00990">
    <property type="entry name" value="GGDEF"/>
    <property type="match status" value="1"/>
</dbReference>